<comment type="function">
    <text evidence="8">Probably part of an ABC transporter complex. Probably responsible for the translocation of the substrate across the membrane.</text>
</comment>
<dbReference type="PANTHER" id="PTHR30151">
    <property type="entry name" value="ALKANE SULFONATE ABC TRANSPORTER-RELATED, MEMBRANE SUBUNIT"/>
    <property type="match status" value="1"/>
</dbReference>
<proteinExistence type="inferred from homology"/>
<feature type="transmembrane region" description="Helical" evidence="9">
    <location>
        <begin position="257"/>
        <end position="278"/>
    </location>
</feature>
<evidence type="ECO:0000256" key="1">
    <source>
        <dbReference type="ARBA" id="ARBA00004651"/>
    </source>
</evidence>
<dbReference type="InterPro" id="IPR035906">
    <property type="entry name" value="MetI-like_sf"/>
</dbReference>
<dbReference type="PROSITE" id="PS50928">
    <property type="entry name" value="ABC_TM1"/>
    <property type="match status" value="1"/>
</dbReference>
<dbReference type="GO" id="GO:0042918">
    <property type="term" value="P:alkanesulfonate transmembrane transport"/>
    <property type="evidence" value="ECO:0007669"/>
    <property type="project" value="UniProtKB-ARBA"/>
</dbReference>
<gene>
    <name evidence="11" type="primary">ssuC_1</name>
    <name evidence="11" type="ORF">PsAD2_00127</name>
</gene>
<dbReference type="FunFam" id="1.10.3720.10:FF:000003">
    <property type="entry name" value="Aliphatic sulfonate ABC transporter permease"/>
    <property type="match status" value="1"/>
</dbReference>
<keyword evidence="7 9" id="KW-0472">Membrane</keyword>
<evidence type="ECO:0000256" key="4">
    <source>
        <dbReference type="ARBA" id="ARBA00022475"/>
    </source>
</evidence>
<dbReference type="GO" id="GO:0010438">
    <property type="term" value="P:cellular response to sulfur starvation"/>
    <property type="evidence" value="ECO:0007669"/>
    <property type="project" value="TreeGrafter"/>
</dbReference>
<keyword evidence="3 9" id="KW-0813">Transport</keyword>
<protein>
    <submittedName>
        <fullName evidence="11">Putative aliphatic sulfonates transport permease protein SsuC</fullName>
    </submittedName>
</protein>
<dbReference type="GO" id="GO:0005886">
    <property type="term" value="C:plasma membrane"/>
    <property type="evidence" value="ECO:0007669"/>
    <property type="project" value="UniProtKB-SubCell"/>
</dbReference>
<dbReference type="Pfam" id="PF00528">
    <property type="entry name" value="BPD_transp_1"/>
    <property type="match status" value="1"/>
</dbReference>
<feature type="transmembrane region" description="Helical" evidence="9">
    <location>
        <begin position="102"/>
        <end position="124"/>
    </location>
</feature>
<comment type="caution">
    <text evidence="11">The sequence shown here is derived from an EMBL/GenBank/DDBJ whole genome shotgun (WGS) entry which is preliminary data.</text>
</comment>
<dbReference type="OrthoDB" id="9799271at2"/>
<keyword evidence="5 9" id="KW-0812">Transmembrane</keyword>
<feature type="transmembrane region" description="Helical" evidence="9">
    <location>
        <begin position="41"/>
        <end position="63"/>
    </location>
</feature>
<evidence type="ECO:0000256" key="8">
    <source>
        <dbReference type="ARBA" id="ARBA00056719"/>
    </source>
</evidence>
<keyword evidence="12" id="KW-1185">Reference proteome</keyword>
<accession>A0A166BBN7</accession>
<keyword evidence="4" id="KW-1003">Cell membrane</keyword>
<evidence type="ECO:0000259" key="10">
    <source>
        <dbReference type="PROSITE" id="PS50928"/>
    </source>
</evidence>
<feature type="transmembrane region" description="Helical" evidence="9">
    <location>
        <begin position="136"/>
        <end position="155"/>
    </location>
</feature>
<dbReference type="PANTHER" id="PTHR30151:SF25">
    <property type="entry name" value="TAURINE TRANSPORT SYSTEM PERMEASE PROTEIN TAUC"/>
    <property type="match status" value="1"/>
</dbReference>
<dbReference type="InterPro" id="IPR000515">
    <property type="entry name" value="MetI-like"/>
</dbReference>
<keyword evidence="6 9" id="KW-1133">Transmembrane helix</keyword>
<dbReference type="EMBL" id="LMCB01000001">
    <property type="protein sequence ID" value="KZL22101.1"/>
    <property type="molecule type" value="Genomic_DNA"/>
</dbReference>
<dbReference type="Proteomes" id="UP000076577">
    <property type="component" value="Unassembled WGS sequence"/>
</dbReference>
<feature type="domain" description="ABC transmembrane type-1" evidence="10">
    <location>
        <begin position="95"/>
        <end position="275"/>
    </location>
</feature>
<name>A0A166BBN7_9HYPH</name>
<evidence type="ECO:0000256" key="5">
    <source>
        <dbReference type="ARBA" id="ARBA00022692"/>
    </source>
</evidence>
<dbReference type="STRING" id="989403.SAMN05421798_10372"/>
<evidence type="ECO:0000256" key="3">
    <source>
        <dbReference type="ARBA" id="ARBA00022448"/>
    </source>
</evidence>
<dbReference type="CDD" id="cd06261">
    <property type="entry name" value="TM_PBP2"/>
    <property type="match status" value="1"/>
</dbReference>
<dbReference type="SUPFAM" id="SSF161098">
    <property type="entry name" value="MetI-like"/>
    <property type="match status" value="1"/>
</dbReference>
<evidence type="ECO:0000313" key="11">
    <source>
        <dbReference type="EMBL" id="KZL22101.1"/>
    </source>
</evidence>
<feature type="transmembrane region" description="Helical" evidence="9">
    <location>
        <begin position="161"/>
        <end position="180"/>
    </location>
</feature>
<comment type="similarity">
    <text evidence="2 9">Belongs to the binding-protein-dependent transport system permease family.</text>
</comment>
<evidence type="ECO:0000313" key="12">
    <source>
        <dbReference type="Proteomes" id="UP000076577"/>
    </source>
</evidence>
<evidence type="ECO:0000256" key="2">
    <source>
        <dbReference type="ARBA" id="ARBA00009306"/>
    </source>
</evidence>
<dbReference type="AlphaFoldDB" id="A0A166BBN7"/>
<feature type="transmembrane region" description="Helical" evidence="9">
    <location>
        <begin position="217"/>
        <end position="236"/>
    </location>
</feature>
<dbReference type="RefSeq" id="WP_068000597.1">
    <property type="nucleotide sequence ID" value="NZ_FOFM01000003.1"/>
</dbReference>
<dbReference type="PATRIC" id="fig|989403.3.peg.136"/>
<dbReference type="Gene3D" id="1.10.3720.10">
    <property type="entry name" value="MetI-like"/>
    <property type="match status" value="1"/>
</dbReference>
<comment type="subcellular location">
    <subcellularLocation>
        <location evidence="1 9">Cell membrane</location>
        <topology evidence="1 9">Multi-pass membrane protein</topology>
    </subcellularLocation>
</comment>
<reference evidence="11 12" key="1">
    <citation type="journal article" date="2016" name="Front. Microbiol.">
        <title>Comparative Genomic Analysis Reveals a Diverse Repertoire of Genes Involved in Prokaryote-Eukaryote Interactions within the Pseudovibrio Genus.</title>
        <authorList>
            <person name="Romano S."/>
            <person name="Fernandez-Guerra A."/>
            <person name="Reen F.J."/>
            <person name="Glockner F.O."/>
            <person name="Crowley S.P."/>
            <person name="O'Sullivan O."/>
            <person name="Cotter P.D."/>
            <person name="Adams C."/>
            <person name="Dobson A.D."/>
            <person name="O'Gara F."/>
        </authorList>
    </citation>
    <scope>NUCLEOTIDE SEQUENCE [LARGE SCALE GENOMIC DNA]</scope>
    <source>
        <strain evidence="11 12">Ad2</strain>
    </source>
</reference>
<evidence type="ECO:0000256" key="7">
    <source>
        <dbReference type="ARBA" id="ARBA00023136"/>
    </source>
</evidence>
<evidence type="ECO:0000256" key="6">
    <source>
        <dbReference type="ARBA" id="ARBA00022989"/>
    </source>
</evidence>
<evidence type="ECO:0000256" key="9">
    <source>
        <dbReference type="RuleBase" id="RU363032"/>
    </source>
</evidence>
<sequence>MSKHHTPPSGLSVWLGLKDNVFTQQKTVRFGDASAVNSGRFYSILTVVLLLAAWGIASALGMLESFYWPSINATLARISKLLSEGFRNVALCDHIGISVFRVLAGVVLGAAVGVPLGLAMGLSSIARGLFDPIVEFMRPIPPLALIPLIILWFGIDETAKIFLLFLASLFIMTLAARSGVNSVKISKVHAAYSLGASRLQILFHVILPNALPEIFTGLRTAMGVCWGTVVAAELVAADKGVGSMIMIAKNFLQTDTVVIGIFVIGLIGYTIELGMRYLERLLIPWQGKG</sequence>
<organism evidence="11 12">
    <name type="scientific">Pseudovibrio axinellae</name>
    <dbReference type="NCBI Taxonomy" id="989403"/>
    <lineage>
        <taxon>Bacteria</taxon>
        <taxon>Pseudomonadati</taxon>
        <taxon>Pseudomonadota</taxon>
        <taxon>Alphaproteobacteria</taxon>
        <taxon>Hyphomicrobiales</taxon>
        <taxon>Stappiaceae</taxon>
        <taxon>Pseudovibrio</taxon>
    </lineage>
</organism>